<accession>A0A0M9FRZ1</accession>
<gene>
    <name evidence="2" type="ORF">ABB37_08990</name>
</gene>
<sequence length="160" mass="17383">MALARLHMLKCTVLPVGKVISLAVARVCLVEIQTALSKQTACAAEAFALYVQKNERLVALTSEIGNQDSVYALLRCRGGGKGGFRKQLEKKGREFARAKMKEKRNSVKGETKKEATGVVKRKEHTVTAKLPKAETSTTRALVKQGLAFVMDSYQKGASAS</sequence>
<dbReference type="RefSeq" id="XP_015653095.1">
    <property type="nucleotide sequence ID" value="XM_015808204.1"/>
</dbReference>
<evidence type="ECO:0000313" key="2">
    <source>
        <dbReference type="EMBL" id="KPA74656.1"/>
    </source>
</evidence>
<dbReference type="OMA" id="FTRMAFT"/>
<keyword evidence="3" id="KW-1185">Reference proteome</keyword>
<feature type="region of interest" description="Disordered" evidence="1">
    <location>
        <begin position="98"/>
        <end position="122"/>
    </location>
</feature>
<organism evidence="2 3">
    <name type="scientific">Leptomonas pyrrhocoris</name>
    <name type="common">Firebug parasite</name>
    <dbReference type="NCBI Taxonomy" id="157538"/>
    <lineage>
        <taxon>Eukaryota</taxon>
        <taxon>Discoba</taxon>
        <taxon>Euglenozoa</taxon>
        <taxon>Kinetoplastea</taxon>
        <taxon>Metakinetoplastina</taxon>
        <taxon>Trypanosomatida</taxon>
        <taxon>Trypanosomatidae</taxon>
        <taxon>Leishmaniinae</taxon>
        <taxon>Leptomonas</taxon>
    </lineage>
</organism>
<feature type="compositionally biased region" description="Basic and acidic residues" evidence="1">
    <location>
        <begin position="98"/>
        <end position="115"/>
    </location>
</feature>
<dbReference type="OrthoDB" id="261359at2759"/>
<dbReference type="EMBL" id="LGTL01000028">
    <property type="protein sequence ID" value="KPA74656.1"/>
    <property type="molecule type" value="Genomic_DNA"/>
</dbReference>
<dbReference type="AlphaFoldDB" id="A0A0M9FRZ1"/>
<proteinExistence type="predicted"/>
<evidence type="ECO:0000256" key="1">
    <source>
        <dbReference type="SAM" id="MobiDB-lite"/>
    </source>
</evidence>
<name>A0A0M9FRZ1_LEPPY</name>
<comment type="caution">
    <text evidence="2">The sequence shown here is derived from an EMBL/GenBank/DDBJ whole genome shotgun (WGS) entry which is preliminary data.</text>
</comment>
<dbReference type="Proteomes" id="UP000037923">
    <property type="component" value="Unassembled WGS sequence"/>
</dbReference>
<reference evidence="2 3" key="1">
    <citation type="submission" date="2015-07" db="EMBL/GenBank/DDBJ databases">
        <title>High-quality genome of monoxenous trypanosomatid Leptomonas pyrrhocoris.</title>
        <authorList>
            <person name="Flegontov P."/>
            <person name="Butenko A."/>
            <person name="Firsov S."/>
            <person name="Vlcek C."/>
            <person name="Logacheva M.D."/>
            <person name="Field M."/>
            <person name="Filatov D."/>
            <person name="Flegontova O."/>
            <person name="Gerasimov E."/>
            <person name="Jackson A.P."/>
            <person name="Kelly S."/>
            <person name="Opperdoes F."/>
            <person name="O'Reilly A."/>
            <person name="Votypka J."/>
            <person name="Yurchenko V."/>
            <person name="Lukes J."/>
        </authorList>
    </citation>
    <scope>NUCLEOTIDE SEQUENCE [LARGE SCALE GENOMIC DNA]</scope>
    <source>
        <strain evidence="2">H10</strain>
    </source>
</reference>
<protein>
    <submittedName>
        <fullName evidence="2">Uncharacterized protein</fullName>
    </submittedName>
</protein>
<evidence type="ECO:0000313" key="3">
    <source>
        <dbReference type="Proteomes" id="UP000037923"/>
    </source>
</evidence>
<dbReference type="GeneID" id="26909273"/>
<dbReference type="VEuPathDB" id="TriTrypDB:LpyrH10_28_0230"/>